<dbReference type="Proteomes" id="UP001152795">
    <property type="component" value="Unassembled WGS sequence"/>
</dbReference>
<proteinExistence type="predicted"/>
<sequence length="128" mass="15311">MPEQKSRRAAWEEFCKRKAFKPSLCTRICSLHFAEESYEPSHSPQFLESIGYTEKTSCVKPNVYQRLTSLRPVLAFLTYLHRHNRREQGDKPRGDNVKRYQYLKETFTNSFNKFCFFNVLIFLHCFTI</sequence>
<keyword evidence="6" id="KW-1185">Reference proteome</keyword>
<name>A0A7D9J4Y4_PARCT</name>
<dbReference type="GO" id="GO:0003677">
    <property type="term" value="F:DNA binding"/>
    <property type="evidence" value="ECO:0007669"/>
    <property type="project" value="UniProtKB-UniRule"/>
</dbReference>
<keyword evidence="2" id="KW-0863">Zinc-finger</keyword>
<dbReference type="SUPFAM" id="SSF57716">
    <property type="entry name" value="Glucocorticoid receptor-like (DNA-binding domain)"/>
    <property type="match status" value="1"/>
</dbReference>
<comment type="caution">
    <text evidence="5">The sequence shown here is derived from an EMBL/GenBank/DDBJ whole genome shotgun (WGS) entry which is preliminary data.</text>
</comment>
<dbReference type="GO" id="GO:0008270">
    <property type="term" value="F:zinc ion binding"/>
    <property type="evidence" value="ECO:0007669"/>
    <property type="project" value="UniProtKB-KW"/>
</dbReference>
<evidence type="ECO:0000313" key="5">
    <source>
        <dbReference type="EMBL" id="CAB4021987.1"/>
    </source>
</evidence>
<evidence type="ECO:0000256" key="1">
    <source>
        <dbReference type="ARBA" id="ARBA00022723"/>
    </source>
</evidence>
<accession>A0A7D9J4Y4</accession>
<dbReference type="EMBL" id="CACRXK020011747">
    <property type="protein sequence ID" value="CAB4021987.1"/>
    <property type="molecule type" value="Genomic_DNA"/>
</dbReference>
<evidence type="ECO:0000256" key="4">
    <source>
        <dbReference type="ARBA" id="ARBA00023125"/>
    </source>
</evidence>
<keyword evidence="4" id="KW-0238">DNA-binding</keyword>
<organism evidence="5 6">
    <name type="scientific">Paramuricea clavata</name>
    <name type="common">Red gorgonian</name>
    <name type="synonym">Violescent sea-whip</name>
    <dbReference type="NCBI Taxonomy" id="317549"/>
    <lineage>
        <taxon>Eukaryota</taxon>
        <taxon>Metazoa</taxon>
        <taxon>Cnidaria</taxon>
        <taxon>Anthozoa</taxon>
        <taxon>Octocorallia</taxon>
        <taxon>Malacalcyonacea</taxon>
        <taxon>Plexauridae</taxon>
        <taxon>Paramuricea</taxon>
    </lineage>
</organism>
<evidence type="ECO:0000313" key="6">
    <source>
        <dbReference type="Proteomes" id="UP001152795"/>
    </source>
</evidence>
<dbReference type="InterPro" id="IPR006612">
    <property type="entry name" value="THAP_Znf"/>
</dbReference>
<keyword evidence="1" id="KW-0479">Metal-binding</keyword>
<gene>
    <name evidence="5" type="ORF">PACLA_8A055207</name>
</gene>
<reference evidence="5" key="1">
    <citation type="submission" date="2020-04" db="EMBL/GenBank/DDBJ databases">
        <authorList>
            <person name="Alioto T."/>
            <person name="Alioto T."/>
            <person name="Gomez Garrido J."/>
        </authorList>
    </citation>
    <scope>NUCLEOTIDE SEQUENCE</scope>
    <source>
        <strain evidence="5">A484AB</strain>
    </source>
</reference>
<protein>
    <submittedName>
        <fullName evidence="5">---NA</fullName>
    </submittedName>
</protein>
<dbReference type="Pfam" id="PF05485">
    <property type="entry name" value="THAP"/>
    <property type="match status" value="1"/>
</dbReference>
<dbReference type="PROSITE" id="PS50950">
    <property type="entry name" value="ZF_THAP"/>
    <property type="match status" value="1"/>
</dbReference>
<dbReference type="OrthoDB" id="7312725at2759"/>
<keyword evidence="3" id="KW-0862">Zinc</keyword>
<evidence type="ECO:0000256" key="2">
    <source>
        <dbReference type="ARBA" id="ARBA00022771"/>
    </source>
</evidence>
<dbReference type="AlphaFoldDB" id="A0A7D9J4Y4"/>
<evidence type="ECO:0000256" key="3">
    <source>
        <dbReference type="ARBA" id="ARBA00022833"/>
    </source>
</evidence>